<proteinExistence type="predicted"/>
<evidence type="ECO:0000313" key="1">
    <source>
        <dbReference type="EMBL" id="KKL56347.1"/>
    </source>
</evidence>
<gene>
    <name evidence="1" type="ORF">LCGC14_2246330</name>
</gene>
<comment type="caution">
    <text evidence="1">The sequence shown here is derived from an EMBL/GenBank/DDBJ whole genome shotgun (WGS) entry which is preliminary data.</text>
</comment>
<reference evidence="1" key="1">
    <citation type="journal article" date="2015" name="Nature">
        <title>Complex archaea that bridge the gap between prokaryotes and eukaryotes.</title>
        <authorList>
            <person name="Spang A."/>
            <person name="Saw J.H."/>
            <person name="Jorgensen S.L."/>
            <person name="Zaremba-Niedzwiedzka K."/>
            <person name="Martijn J."/>
            <person name="Lind A.E."/>
            <person name="van Eijk R."/>
            <person name="Schleper C."/>
            <person name="Guy L."/>
            <person name="Ettema T.J."/>
        </authorList>
    </citation>
    <scope>NUCLEOTIDE SEQUENCE</scope>
</reference>
<name>A0A0F9FZ06_9ZZZZ</name>
<dbReference type="EMBL" id="LAZR01030526">
    <property type="protein sequence ID" value="KKL56347.1"/>
    <property type="molecule type" value="Genomic_DNA"/>
</dbReference>
<accession>A0A0F9FZ06</accession>
<protein>
    <submittedName>
        <fullName evidence="1">Uncharacterized protein</fullName>
    </submittedName>
</protein>
<dbReference type="AlphaFoldDB" id="A0A0F9FZ06"/>
<sequence>MCDSDEFDMCLDGCYNLLCGRNAETNKSLNSKFKIDLLSNFDGFKIDRYNYIERWWNFNSRLGYPPIGICTYKFNKYSPSLIKFLDKIKLLPADNSIKTVIIYFNNDVTIHIINYAKEGLALYE</sequence>
<organism evidence="1">
    <name type="scientific">marine sediment metagenome</name>
    <dbReference type="NCBI Taxonomy" id="412755"/>
    <lineage>
        <taxon>unclassified sequences</taxon>
        <taxon>metagenomes</taxon>
        <taxon>ecological metagenomes</taxon>
    </lineage>
</organism>